<reference evidence="2" key="2">
    <citation type="submission" date="2013-04" db="UniProtKB">
        <authorList>
            <consortium name="EnsemblPlants"/>
        </authorList>
    </citation>
    <scope>IDENTIFICATION</scope>
</reference>
<name>J3M1K2_ORYBR</name>
<dbReference type="Gramene" id="OB04G32770.1">
    <property type="protein sequence ID" value="OB04G32770.1"/>
    <property type="gene ID" value="OB04G32770"/>
</dbReference>
<evidence type="ECO:0000256" key="1">
    <source>
        <dbReference type="SAM" id="MobiDB-lite"/>
    </source>
</evidence>
<organism evidence="2">
    <name type="scientific">Oryza brachyantha</name>
    <name type="common">malo sina</name>
    <dbReference type="NCBI Taxonomy" id="4533"/>
    <lineage>
        <taxon>Eukaryota</taxon>
        <taxon>Viridiplantae</taxon>
        <taxon>Streptophyta</taxon>
        <taxon>Embryophyta</taxon>
        <taxon>Tracheophyta</taxon>
        <taxon>Spermatophyta</taxon>
        <taxon>Magnoliopsida</taxon>
        <taxon>Liliopsida</taxon>
        <taxon>Poales</taxon>
        <taxon>Poaceae</taxon>
        <taxon>BOP clade</taxon>
        <taxon>Oryzoideae</taxon>
        <taxon>Oryzeae</taxon>
        <taxon>Oryzinae</taxon>
        <taxon>Oryza</taxon>
    </lineage>
</organism>
<protein>
    <submittedName>
        <fullName evidence="2">Uncharacterized protein</fullName>
    </submittedName>
</protein>
<dbReference type="Proteomes" id="UP000006038">
    <property type="component" value="Chromosome 4"/>
</dbReference>
<proteinExistence type="predicted"/>
<dbReference type="AlphaFoldDB" id="J3M1K2"/>
<evidence type="ECO:0000313" key="2">
    <source>
        <dbReference type="EnsemblPlants" id="OB04G32770.1"/>
    </source>
</evidence>
<sequence>MEKYIYLPKQINVQLQRRRDIGTAQSKSGAPRLRSTSFLIEPHQYPVPHGELNNPPTISIQIVKTERKRSEIQQQSILPLRIKQEFRRTKRSIRQIEKHNSELGKALSFLGLMQKKQN</sequence>
<dbReference type="HOGENOM" id="CLU_2076722_0_0_1"/>
<feature type="compositionally biased region" description="Polar residues" evidence="1">
    <location>
        <begin position="23"/>
        <end position="38"/>
    </location>
</feature>
<keyword evidence="3" id="KW-1185">Reference proteome</keyword>
<accession>J3M1K2</accession>
<reference evidence="2" key="1">
    <citation type="journal article" date="2013" name="Nat. Commun.">
        <title>Whole-genome sequencing of Oryza brachyantha reveals mechanisms underlying Oryza genome evolution.</title>
        <authorList>
            <person name="Chen J."/>
            <person name="Huang Q."/>
            <person name="Gao D."/>
            <person name="Wang J."/>
            <person name="Lang Y."/>
            <person name="Liu T."/>
            <person name="Li B."/>
            <person name="Bai Z."/>
            <person name="Luis Goicoechea J."/>
            <person name="Liang C."/>
            <person name="Chen C."/>
            <person name="Zhang W."/>
            <person name="Sun S."/>
            <person name="Liao Y."/>
            <person name="Zhang X."/>
            <person name="Yang L."/>
            <person name="Song C."/>
            <person name="Wang M."/>
            <person name="Shi J."/>
            <person name="Liu G."/>
            <person name="Liu J."/>
            <person name="Zhou H."/>
            <person name="Zhou W."/>
            <person name="Yu Q."/>
            <person name="An N."/>
            <person name="Chen Y."/>
            <person name="Cai Q."/>
            <person name="Wang B."/>
            <person name="Liu B."/>
            <person name="Min J."/>
            <person name="Huang Y."/>
            <person name="Wu H."/>
            <person name="Li Z."/>
            <person name="Zhang Y."/>
            <person name="Yin Y."/>
            <person name="Song W."/>
            <person name="Jiang J."/>
            <person name="Jackson S.A."/>
            <person name="Wing R.A."/>
            <person name="Wang J."/>
            <person name="Chen M."/>
        </authorList>
    </citation>
    <scope>NUCLEOTIDE SEQUENCE [LARGE SCALE GENOMIC DNA]</scope>
    <source>
        <strain evidence="2">cv. IRGC 101232</strain>
    </source>
</reference>
<evidence type="ECO:0000313" key="3">
    <source>
        <dbReference type="Proteomes" id="UP000006038"/>
    </source>
</evidence>
<feature type="region of interest" description="Disordered" evidence="1">
    <location>
        <begin position="19"/>
        <end position="39"/>
    </location>
</feature>
<dbReference type="EnsemblPlants" id="OB04G32770.1">
    <property type="protein sequence ID" value="OB04G32770.1"/>
    <property type="gene ID" value="OB04G32770"/>
</dbReference>